<evidence type="ECO:0000313" key="3">
    <source>
        <dbReference type="EMBL" id="MCP2362287.1"/>
    </source>
</evidence>
<organism evidence="3 4">
    <name type="scientific">Nonomuraea thailandensis</name>
    <dbReference type="NCBI Taxonomy" id="1188745"/>
    <lineage>
        <taxon>Bacteria</taxon>
        <taxon>Bacillati</taxon>
        <taxon>Actinomycetota</taxon>
        <taxon>Actinomycetes</taxon>
        <taxon>Streptosporangiales</taxon>
        <taxon>Streptosporangiaceae</taxon>
        <taxon>Nonomuraea</taxon>
    </lineage>
</organism>
<evidence type="ECO:0000313" key="4">
    <source>
        <dbReference type="Proteomes" id="UP001139648"/>
    </source>
</evidence>
<evidence type="ECO:0000256" key="2">
    <source>
        <dbReference type="SAM" id="SignalP"/>
    </source>
</evidence>
<dbReference type="Gene3D" id="2.60.120.260">
    <property type="entry name" value="Galactose-binding domain-like"/>
    <property type="match status" value="1"/>
</dbReference>
<keyword evidence="2" id="KW-0732">Signal</keyword>
<dbReference type="RefSeq" id="WP_253752912.1">
    <property type="nucleotide sequence ID" value="NZ_BAABKA010000069.1"/>
</dbReference>
<feature type="chain" id="PRO_5040902581" description="LPXTG cell wall anchor domain-containing protein" evidence="2">
    <location>
        <begin position="32"/>
        <end position="460"/>
    </location>
</feature>
<feature type="signal peptide" evidence="2">
    <location>
        <begin position="1"/>
        <end position="31"/>
    </location>
</feature>
<comment type="caution">
    <text evidence="3">The sequence shown here is derived from an EMBL/GenBank/DDBJ whole genome shotgun (WGS) entry which is preliminary data.</text>
</comment>
<accession>A0A9X2K675</accession>
<feature type="region of interest" description="Disordered" evidence="1">
    <location>
        <begin position="313"/>
        <end position="368"/>
    </location>
</feature>
<dbReference type="EMBL" id="JAMZEB010000002">
    <property type="protein sequence ID" value="MCP2362287.1"/>
    <property type="molecule type" value="Genomic_DNA"/>
</dbReference>
<dbReference type="Proteomes" id="UP001139648">
    <property type="component" value="Unassembled WGS sequence"/>
</dbReference>
<reference evidence="3" key="1">
    <citation type="submission" date="2022-06" db="EMBL/GenBank/DDBJ databases">
        <title>Sequencing the genomes of 1000 actinobacteria strains.</title>
        <authorList>
            <person name="Klenk H.-P."/>
        </authorList>
    </citation>
    <scope>NUCLEOTIDE SEQUENCE</scope>
    <source>
        <strain evidence="3">DSM 46694</strain>
    </source>
</reference>
<sequence length="460" mass="48425">MSRWHKAFIAASLGMAATAGLVVTSSIPSQAATSLVINYRCTGGVAGSGVELEARMTPQVQAGRMDVRWDISYTDDLQRFGSPGFFPAGSSLHLEGVVDISGAWNGQLKPRGGKTQQQLVPGDYLELPEGLSDGAALDRAGTIRFRPGGLNLKFTPAEGDVKINGNDPRIQYEGTWNQVYTAPTYSDYLSDIQKTDGLHAKASFEFIGTKVAYIGRREQNLSKIQVLIDGEPATPEFVEPGKDTSGNDMTGTKSQEVLWTSPQRSYGPHTIQIVNTEGKVAYLDAFQVITGDIPEPPEYDKATCTMLGSPGAIDVVVPGSSPTGTGTQTPTDDPTDPPTDDPNDPDPNDPDPNDPDPDPDDNDVDSHATIGGDFVQVVTPSGTATATATVTPKSTGPTATKYYRAQVANTPSGGVDTGVAPDEERPPFGLMASGMALVMSTAGGGLLLRRRKAAHAGGAQ</sequence>
<gene>
    <name evidence="3" type="ORF">HD597_009307</name>
</gene>
<dbReference type="AlphaFoldDB" id="A0A9X2K675"/>
<keyword evidence="4" id="KW-1185">Reference proteome</keyword>
<protein>
    <recommendedName>
        <fullName evidence="5">LPXTG cell wall anchor domain-containing protein</fullName>
    </recommendedName>
</protein>
<feature type="compositionally biased region" description="Acidic residues" evidence="1">
    <location>
        <begin position="333"/>
        <end position="363"/>
    </location>
</feature>
<evidence type="ECO:0008006" key="5">
    <source>
        <dbReference type="Google" id="ProtNLM"/>
    </source>
</evidence>
<name>A0A9X2K675_9ACTN</name>
<evidence type="ECO:0000256" key="1">
    <source>
        <dbReference type="SAM" id="MobiDB-lite"/>
    </source>
</evidence>
<proteinExistence type="predicted"/>